<keyword evidence="2" id="KW-1185">Reference proteome</keyword>
<evidence type="ECO:0000313" key="2">
    <source>
        <dbReference type="Proteomes" id="UP001732700"/>
    </source>
</evidence>
<name>A0ACD5TRP7_AVESA</name>
<proteinExistence type="predicted"/>
<protein>
    <submittedName>
        <fullName evidence="1">Uncharacterized protein</fullName>
    </submittedName>
</protein>
<sequence>MGKAEPALAIHPGMEPRRRPPPPWSFTACLTYRGGLEIRAAAENVLPGWGQGGERLSFLLRLRRRLRLTVTSQCGGAPAPAEPGKKPPRGLKLLCFLRNRLARAPRLPSLLRRKKPPPPPQPRAAVAKSGPGIPGIPSLLKNRALMRPATTTALCVLAALAVAAASVAALRLMAGFMITNASCTSWRCFLAKKFVEFLGPPLFEWLSKISLRFLDPPALCEWLGLPKLSLKWLFNK</sequence>
<accession>A0ACD5TRP7</accession>
<organism evidence="1 2">
    <name type="scientific">Avena sativa</name>
    <name type="common">Oat</name>
    <dbReference type="NCBI Taxonomy" id="4498"/>
    <lineage>
        <taxon>Eukaryota</taxon>
        <taxon>Viridiplantae</taxon>
        <taxon>Streptophyta</taxon>
        <taxon>Embryophyta</taxon>
        <taxon>Tracheophyta</taxon>
        <taxon>Spermatophyta</taxon>
        <taxon>Magnoliopsida</taxon>
        <taxon>Liliopsida</taxon>
        <taxon>Poales</taxon>
        <taxon>Poaceae</taxon>
        <taxon>BOP clade</taxon>
        <taxon>Pooideae</taxon>
        <taxon>Poodae</taxon>
        <taxon>Poeae</taxon>
        <taxon>Poeae Chloroplast Group 1 (Aveneae type)</taxon>
        <taxon>Aveninae</taxon>
        <taxon>Avena</taxon>
    </lineage>
</organism>
<dbReference type="EnsemblPlants" id="AVESA.00010b.r2.1CG0113950.1">
    <property type="protein sequence ID" value="AVESA.00010b.r2.1CG0113950.1.CDS"/>
    <property type="gene ID" value="AVESA.00010b.r2.1CG0113950"/>
</dbReference>
<evidence type="ECO:0000313" key="1">
    <source>
        <dbReference type="EnsemblPlants" id="AVESA.00010b.r2.1CG0113950.1.CDS"/>
    </source>
</evidence>
<reference evidence="1" key="1">
    <citation type="submission" date="2021-05" db="EMBL/GenBank/DDBJ databases">
        <authorList>
            <person name="Scholz U."/>
            <person name="Mascher M."/>
            <person name="Fiebig A."/>
        </authorList>
    </citation>
    <scope>NUCLEOTIDE SEQUENCE [LARGE SCALE GENOMIC DNA]</scope>
</reference>
<dbReference type="Proteomes" id="UP001732700">
    <property type="component" value="Chromosome 1C"/>
</dbReference>
<reference evidence="1" key="2">
    <citation type="submission" date="2025-09" db="UniProtKB">
        <authorList>
            <consortium name="EnsemblPlants"/>
        </authorList>
    </citation>
    <scope>IDENTIFICATION</scope>
</reference>